<dbReference type="GO" id="GO:0032267">
    <property type="term" value="F:tRNA(Ile)-lysidine synthase activity"/>
    <property type="evidence" value="ECO:0007669"/>
    <property type="project" value="UniProtKB-EC"/>
</dbReference>
<keyword evidence="4 8" id="KW-0819">tRNA processing</keyword>
<dbReference type="InterPro" id="IPR012094">
    <property type="entry name" value="tRNA_Ile_lys_synt"/>
</dbReference>
<comment type="subcellular location">
    <subcellularLocation>
        <location evidence="1 8">Cytoplasm</location>
    </subcellularLocation>
</comment>
<evidence type="ECO:0000256" key="3">
    <source>
        <dbReference type="ARBA" id="ARBA00022598"/>
    </source>
</evidence>
<dbReference type="eggNOG" id="COG0037">
    <property type="taxonomic scope" value="Bacteria"/>
</dbReference>
<comment type="similarity">
    <text evidence="8">Belongs to the tRNA(Ile)-lysidine synthase family.</text>
</comment>
<evidence type="ECO:0000256" key="2">
    <source>
        <dbReference type="ARBA" id="ARBA00022490"/>
    </source>
</evidence>
<accession>K1KFE1</accession>
<dbReference type="InterPro" id="IPR015262">
    <property type="entry name" value="tRNA_Ile_lys_synt_subst-bd"/>
</dbReference>
<dbReference type="GO" id="GO:0006400">
    <property type="term" value="P:tRNA modification"/>
    <property type="evidence" value="ECO:0007669"/>
    <property type="project" value="UniProtKB-UniRule"/>
</dbReference>
<dbReference type="EC" id="6.3.4.19" evidence="8"/>
<reference evidence="10 11" key="1">
    <citation type="submission" date="2012-05" db="EMBL/GenBank/DDBJ databases">
        <title>The Genome Sequence of Sutterella wadsworthensis 2_1_59BFAA.</title>
        <authorList>
            <consortium name="The Broad Institute Genome Sequencing Platform"/>
            <person name="Earl A."/>
            <person name="Ward D."/>
            <person name="Feldgarden M."/>
            <person name="Gevers D."/>
            <person name="Daigneault M."/>
            <person name="Strauss J."/>
            <person name="Allen-Vercoe E."/>
            <person name="Walker B."/>
            <person name="Young S.K."/>
            <person name="Zeng Q."/>
            <person name="Gargeya S."/>
            <person name="Fitzgerald M."/>
            <person name="Haas B."/>
            <person name="Abouelleil A."/>
            <person name="Alvarado L."/>
            <person name="Arachchi H.M."/>
            <person name="Berlin A.M."/>
            <person name="Chapman S.B."/>
            <person name="Goldberg J."/>
            <person name="Griggs A."/>
            <person name="Gujja S."/>
            <person name="Hansen M."/>
            <person name="Howarth C."/>
            <person name="Imamovic A."/>
            <person name="Larimer J."/>
            <person name="McCowen C."/>
            <person name="Montmayeur A."/>
            <person name="Murphy C."/>
            <person name="Neiman D."/>
            <person name="Pearson M."/>
            <person name="Priest M."/>
            <person name="Roberts A."/>
            <person name="Saif S."/>
            <person name="Shea T."/>
            <person name="Sisk P."/>
            <person name="Sykes S."/>
            <person name="Wortman J."/>
            <person name="Nusbaum C."/>
            <person name="Birren B."/>
        </authorList>
    </citation>
    <scope>NUCLEOTIDE SEQUENCE [LARGE SCALE GENOMIC DNA]</scope>
    <source>
        <strain evidence="10 11">2_1_59BFAA</strain>
    </source>
</reference>
<dbReference type="InterPro" id="IPR014729">
    <property type="entry name" value="Rossmann-like_a/b/a_fold"/>
</dbReference>
<evidence type="ECO:0000313" key="11">
    <source>
        <dbReference type="Proteomes" id="UP000005835"/>
    </source>
</evidence>
<evidence type="ECO:0000256" key="5">
    <source>
        <dbReference type="ARBA" id="ARBA00022741"/>
    </source>
</evidence>
<dbReference type="InterPro" id="IPR011063">
    <property type="entry name" value="TilS/TtcA_N"/>
</dbReference>
<dbReference type="STRING" id="742823.HMPREF9465_01883"/>
<evidence type="ECO:0000256" key="1">
    <source>
        <dbReference type="ARBA" id="ARBA00004496"/>
    </source>
</evidence>
<dbReference type="Pfam" id="PF11734">
    <property type="entry name" value="TilS_C"/>
    <property type="match status" value="1"/>
</dbReference>
<dbReference type="InterPro" id="IPR012796">
    <property type="entry name" value="Lysidine-tRNA-synth_C"/>
</dbReference>
<evidence type="ECO:0000313" key="10">
    <source>
        <dbReference type="EMBL" id="EKB30469.1"/>
    </source>
</evidence>
<dbReference type="Pfam" id="PF09179">
    <property type="entry name" value="TilS"/>
    <property type="match status" value="1"/>
</dbReference>
<dbReference type="EMBL" id="ADMG01000041">
    <property type="protein sequence ID" value="EKB30469.1"/>
    <property type="molecule type" value="Genomic_DNA"/>
</dbReference>
<comment type="caution">
    <text evidence="10">The sequence shown here is derived from an EMBL/GenBank/DDBJ whole genome shotgun (WGS) entry which is preliminary data.</text>
</comment>
<dbReference type="AlphaFoldDB" id="K1KFE1"/>
<feature type="binding site" evidence="8">
    <location>
        <begin position="63"/>
        <end position="68"/>
    </location>
    <ligand>
        <name>ATP</name>
        <dbReference type="ChEBI" id="CHEBI:30616"/>
    </ligand>
</feature>
<keyword evidence="6 8" id="KW-0067">ATP-binding</keyword>
<dbReference type="Proteomes" id="UP000005835">
    <property type="component" value="Unassembled WGS sequence"/>
</dbReference>
<evidence type="ECO:0000256" key="6">
    <source>
        <dbReference type="ARBA" id="ARBA00022840"/>
    </source>
</evidence>
<dbReference type="Gene3D" id="1.20.59.20">
    <property type="match status" value="1"/>
</dbReference>
<dbReference type="NCBIfam" id="TIGR02432">
    <property type="entry name" value="lysidine_TilS_N"/>
    <property type="match status" value="1"/>
</dbReference>
<dbReference type="PATRIC" id="fig|742823.3.peg.1876"/>
<evidence type="ECO:0000259" key="9">
    <source>
        <dbReference type="SMART" id="SM00977"/>
    </source>
</evidence>
<dbReference type="PANTHER" id="PTHR43033">
    <property type="entry name" value="TRNA(ILE)-LYSIDINE SYNTHASE-RELATED"/>
    <property type="match status" value="1"/>
</dbReference>
<gene>
    <name evidence="8" type="primary">tilS</name>
    <name evidence="10" type="ORF">HMPREF9465_01883</name>
</gene>
<comment type="catalytic activity">
    <reaction evidence="7 8">
        <text>cytidine(34) in tRNA(Ile2) + L-lysine + ATP = lysidine(34) in tRNA(Ile2) + AMP + diphosphate + H(+)</text>
        <dbReference type="Rhea" id="RHEA:43744"/>
        <dbReference type="Rhea" id="RHEA-COMP:10625"/>
        <dbReference type="Rhea" id="RHEA-COMP:10670"/>
        <dbReference type="ChEBI" id="CHEBI:15378"/>
        <dbReference type="ChEBI" id="CHEBI:30616"/>
        <dbReference type="ChEBI" id="CHEBI:32551"/>
        <dbReference type="ChEBI" id="CHEBI:33019"/>
        <dbReference type="ChEBI" id="CHEBI:82748"/>
        <dbReference type="ChEBI" id="CHEBI:83665"/>
        <dbReference type="ChEBI" id="CHEBI:456215"/>
        <dbReference type="EC" id="6.3.4.19"/>
    </reaction>
</comment>
<dbReference type="OrthoDB" id="9807403at2"/>
<dbReference type="RefSeq" id="WP_005436407.1">
    <property type="nucleotide sequence ID" value="NZ_JH815519.1"/>
</dbReference>
<dbReference type="SUPFAM" id="SSF52402">
    <property type="entry name" value="Adenine nucleotide alpha hydrolases-like"/>
    <property type="match status" value="1"/>
</dbReference>
<dbReference type="GO" id="GO:0005737">
    <property type="term" value="C:cytoplasm"/>
    <property type="evidence" value="ECO:0007669"/>
    <property type="project" value="UniProtKB-SubCell"/>
</dbReference>
<evidence type="ECO:0000256" key="4">
    <source>
        <dbReference type="ARBA" id="ARBA00022694"/>
    </source>
</evidence>
<comment type="function">
    <text evidence="8">Ligates lysine onto the cytidine present at position 34 of the AUA codon-specific tRNA(Ile) that contains the anticodon CAU, in an ATP-dependent manner. Cytidine is converted to lysidine, thus changing the amino acid specificity of the tRNA from methionine to isoleucine.</text>
</comment>
<protein>
    <recommendedName>
        <fullName evidence="8">tRNA(Ile)-lysidine synthase</fullName>
        <ecNumber evidence="8">6.3.4.19</ecNumber>
    </recommendedName>
    <alternativeName>
        <fullName evidence="8">tRNA(Ile)-2-lysyl-cytidine synthase</fullName>
    </alternativeName>
    <alternativeName>
        <fullName evidence="8">tRNA(Ile)-lysidine synthetase</fullName>
    </alternativeName>
</protein>
<organism evidence="10 11">
    <name type="scientific">Sutterella wadsworthensis 2_1_59BFAA</name>
    <dbReference type="NCBI Taxonomy" id="742823"/>
    <lineage>
        <taxon>Bacteria</taxon>
        <taxon>Pseudomonadati</taxon>
        <taxon>Pseudomonadota</taxon>
        <taxon>Betaproteobacteria</taxon>
        <taxon>Burkholderiales</taxon>
        <taxon>Sutterellaceae</taxon>
        <taxon>Sutterella</taxon>
    </lineage>
</organism>
<dbReference type="CDD" id="cd01992">
    <property type="entry name" value="TilS_N"/>
    <property type="match status" value="1"/>
</dbReference>
<sequence>MSDAPRKAPARKSAPRPSKALAERLTQLVYDALSDAAETLLGVKGDEFSLRPLNPVRVVVALSGGRDSMALLDVVEKLFHRPRQFLIARVHAVYVNHGLSPNADDWEAHCRAECETRRIPFTPVRVTVRQTGEGVEAAAREVRYRALARFAREEAYDVVLTAHHEDDRIETFLMQWMRGAGPEGLAAFPQTRELVIPGLAASRNAPPLLLVRPWSGVLRADIDRYARSVKLSYVEDESNQSPKYLRNRIRREVVPLLDKIRPGFRQAAARAVSLTAEAAEVLRSVSLDDLARCRDEANPHALRIPALLRLIPARQAWCLRTWMQEEGMQLPNRARLEEGLRQVRQSHADSQLALQVRSKEMRRWGDLLVIRDVSPRRSEDTRDAVLVWEGGDTLALPGWNGSLAVIPCLPGECGVSARRLRDGTLEVRARRGAERMKLWPNRPSKYLKDLFAEAGVPAFERADLPLVWLDGELVFTGALGMDIRFCDELAHDDTLVRFEFRSEASLLGAPADRPNLADRPASERRGGR</sequence>
<dbReference type="GO" id="GO:0005524">
    <property type="term" value="F:ATP binding"/>
    <property type="evidence" value="ECO:0007669"/>
    <property type="project" value="UniProtKB-UniRule"/>
</dbReference>
<keyword evidence="11" id="KW-1185">Reference proteome</keyword>
<keyword evidence="3 8" id="KW-0436">Ligase</keyword>
<dbReference type="PANTHER" id="PTHR43033:SF1">
    <property type="entry name" value="TRNA(ILE)-LYSIDINE SYNTHASE-RELATED"/>
    <property type="match status" value="1"/>
</dbReference>
<keyword evidence="2 8" id="KW-0963">Cytoplasm</keyword>
<dbReference type="Gene3D" id="3.40.50.620">
    <property type="entry name" value="HUPs"/>
    <property type="match status" value="1"/>
</dbReference>
<evidence type="ECO:0000256" key="7">
    <source>
        <dbReference type="ARBA" id="ARBA00048539"/>
    </source>
</evidence>
<dbReference type="InterPro" id="IPR012795">
    <property type="entry name" value="tRNA_Ile_lys_synt_N"/>
</dbReference>
<evidence type="ECO:0000256" key="8">
    <source>
        <dbReference type="HAMAP-Rule" id="MF_01161"/>
    </source>
</evidence>
<name>K1KFE1_9BURK</name>
<dbReference type="Pfam" id="PF01171">
    <property type="entry name" value="ATP_bind_3"/>
    <property type="match status" value="1"/>
</dbReference>
<dbReference type="NCBIfam" id="TIGR02433">
    <property type="entry name" value="lysidine_TilS_C"/>
    <property type="match status" value="1"/>
</dbReference>
<proteinExistence type="inferred from homology"/>
<feature type="domain" description="Lysidine-tRNA(Ile) synthetase C-terminal" evidence="9">
    <location>
        <begin position="425"/>
        <end position="491"/>
    </location>
</feature>
<dbReference type="HAMAP" id="MF_01161">
    <property type="entry name" value="tRNA_Ile_lys_synt"/>
    <property type="match status" value="1"/>
</dbReference>
<dbReference type="HOGENOM" id="CLU_018869_2_0_4"/>
<dbReference type="SMART" id="SM00977">
    <property type="entry name" value="TilS_C"/>
    <property type="match status" value="1"/>
</dbReference>
<dbReference type="SUPFAM" id="SSF82829">
    <property type="entry name" value="MesJ substrate recognition domain-like"/>
    <property type="match status" value="1"/>
</dbReference>
<dbReference type="SUPFAM" id="SSF56037">
    <property type="entry name" value="PheT/TilS domain"/>
    <property type="match status" value="1"/>
</dbReference>
<keyword evidence="5 8" id="KW-0547">Nucleotide-binding</keyword>
<comment type="domain">
    <text evidence="8">The N-terminal region contains the highly conserved SGGXDS motif, predicted to be a P-loop motif involved in ATP binding.</text>
</comment>